<protein>
    <recommendedName>
        <fullName evidence="2">CRISPR associated protein Cas6 C-terminal domain-containing protein</fullName>
    </recommendedName>
</protein>
<organism evidence="3 4">
    <name type="scientific">Candidatus Methanomassiliicoccus intestinalis</name>
    <dbReference type="NCBI Taxonomy" id="1406512"/>
    <lineage>
        <taxon>Archaea</taxon>
        <taxon>Methanobacteriati</taxon>
        <taxon>Thermoplasmatota</taxon>
        <taxon>Thermoplasmata</taxon>
        <taxon>Methanomassiliicoccales</taxon>
        <taxon>Methanomassiliicoccaceae</taxon>
        <taxon>Methanomassiliicoccus</taxon>
    </lineage>
</organism>
<accession>A0A8J8PHU4</accession>
<keyword evidence="1" id="KW-0051">Antiviral defense</keyword>
<sequence>MTIDLSFALHKNNLPKDYRPTIVSYIKYTLSKYYPKIYHDLYGTGGTIQKSFTFSVALPKAKFQSDSMELGNSRFWVTFSSSNDFDTLLLYNAFRKDMQNPYPIANGNYMALQYLKIKPVPKITENTITIRFLSPLVVRKHYAGEADKYYIFEDDEFSNCLNIVTANRLGKDVKLDVEPISPKKTVVKSFGVNIRSSLGTYKVTSDPDVLNELLLSGMGSRRSEGFGHFEIVSR</sequence>
<dbReference type="Pfam" id="PF01881">
    <property type="entry name" value="Cas_Cas6_C"/>
    <property type="match status" value="1"/>
</dbReference>
<name>A0A8J8PHU4_9ARCH</name>
<reference evidence="3" key="1">
    <citation type="submission" date="2016-03" db="EMBL/GenBank/DDBJ databases">
        <authorList>
            <person name="Borrel G."/>
            <person name="Mccann A."/>
            <person name="O'Toole P.W."/>
        </authorList>
    </citation>
    <scope>NUCLEOTIDE SEQUENCE</scope>
    <source>
        <strain evidence="3">183</strain>
    </source>
</reference>
<dbReference type="Gene3D" id="3.30.70.1900">
    <property type="match status" value="1"/>
</dbReference>
<dbReference type="InterPro" id="IPR010156">
    <property type="entry name" value="CRISPR-assoc_prot_Cas6"/>
</dbReference>
<dbReference type="PANTHER" id="PTHR36984">
    <property type="entry name" value="CRISPR-ASSOCIATED ENDORIBONUCLEASE CAS6 1"/>
    <property type="match status" value="1"/>
</dbReference>
<evidence type="ECO:0000313" key="4">
    <source>
        <dbReference type="Proteomes" id="UP000752814"/>
    </source>
</evidence>
<dbReference type="AlphaFoldDB" id="A0A8J8PHU4"/>
<comment type="caution">
    <text evidence="3">The sequence shown here is derived from an EMBL/GenBank/DDBJ whole genome shotgun (WGS) entry which is preliminary data.</text>
</comment>
<dbReference type="NCBIfam" id="TIGR01877">
    <property type="entry name" value="cas_cas6"/>
    <property type="match status" value="1"/>
</dbReference>
<proteinExistence type="predicted"/>
<dbReference type="CDD" id="cd21140">
    <property type="entry name" value="Cas6_I-like"/>
    <property type="match status" value="1"/>
</dbReference>
<dbReference type="GeneID" id="41323334"/>
<dbReference type="InterPro" id="IPR049435">
    <property type="entry name" value="Cas_Cas6_C"/>
</dbReference>
<dbReference type="Proteomes" id="UP000752814">
    <property type="component" value="Unassembled WGS sequence"/>
</dbReference>
<dbReference type="Gene3D" id="3.30.70.1890">
    <property type="match status" value="1"/>
</dbReference>
<dbReference type="GO" id="GO:0051607">
    <property type="term" value="P:defense response to virus"/>
    <property type="evidence" value="ECO:0007669"/>
    <property type="project" value="UniProtKB-KW"/>
</dbReference>
<dbReference type="InterPro" id="IPR045747">
    <property type="entry name" value="CRISPR-assoc_prot_Cas6_N_sf"/>
</dbReference>
<dbReference type="EMBL" id="LVVT01000001">
    <property type="protein sequence ID" value="TQS84653.1"/>
    <property type="molecule type" value="Genomic_DNA"/>
</dbReference>
<dbReference type="RefSeq" id="WP_020448801.1">
    <property type="nucleotide sequence ID" value="NZ_CAYAYE010000015.1"/>
</dbReference>
<gene>
    <name evidence="3" type="ORF">A3207_01020</name>
</gene>
<dbReference type="PANTHER" id="PTHR36984:SF3">
    <property type="entry name" value="CRISPR-ASSOCIATED ENDORIBONUCLEASE CAS6"/>
    <property type="match status" value="1"/>
</dbReference>
<feature type="domain" description="CRISPR associated protein Cas6 C-terminal" evidence="2">
    <location>
        <begin position="120"/>
        <end position="231"/>
    </location>
</feature>
<dbReference type="GO" id="GO:0016788">
    <property type="term" value="F:hydrolase activity, acting on ester bonds"/>
    <property type="evidence" value="ECO:0007669"/>
    <property type="project" value="InterPro"/>
</dbReference>
<evidence type="ECO:0000259" key="2">
    <source>
        <dbReference type="Pfam" id="PF01881"/>
    </source>
</evidence>
<evidence type="ECO:0000313" key="3">
    <source>
        <dbReference type="EMBL" id="TQS84653.1"/>
    </source>
</evidence>
<evidence type="ECO:0000256" key="1">
    <source>
        <dbReference type="ARBA" id="ARBA00023118"/>
    </source>
</evidence>